<dbReference type="Gene3D" id="3.90.1720.10">
    <property type="entry name" value="endopeptidase domain like (from Nostoc punctiforme)"/>
    <property type="match status" value="1"/>
</dbReference>
<dbReference type="PANTHER" id="PTHR47053">
    <property type="entry name" value="MUREIN DD-ENDOPEPTIDASE MEPH-RELATED"/>
    <property type="match status" value="1"/>
</dbReference>
<feature type="domain" description="NlpC/P60" evidence="7">
    <location>
        <begin position="97"/>
        <end position="220"/>
    </location>
</feature>
<evidence type="ECO:0000256" key="4">
    <source>
        <dbReference type="ARBA" id="ARBA00022807"/>
    </source>
</evidence>
<evidence type="ECO:0000259" key="7">
    <source>
        <dbReference type="PROSITE" id="PS51935"/>
    </source>
</evidence>
<dbReference type="GO" id="GO:0008234">
    <property type="term" value="F:cysteine-type peptidase activity"/>
    <property type="evidence" value="ECO:0007669"/>
    <property type="project" value="UniProtKB-KW"/>
</dbReference>
<sequence>MKKLSALLSLIVLTQLISACSQGRYTHYQQPQRNQQQAAVQQQSAQQQRAQQQGQRYSQQSPSRRQVQNSAPQSSSQQASRPQFSQQTQQSAVYDVNPARNRMVQIATSAIGTRYKWGGDSPQKGFDCSGLMTYVHKNALGMNIPRTTANQRDRSRTIPYQQLQPGDMLFFKTGARTNHVGVYIGNRKFVHAPSSGKRVTVASMDNAYWHKRFVKFGSFL</sequence>
<evidence type="ECO:0000256" key="6">
    <source>
        <dbReference type="SAM" id="SignalP"/>
    </source>
</evidence>
<name>A0A4R1F8Q2_9GAMM</name>
<comment type="similarity">
    <text evidence="1">Belongs to the peptidase C40 family.</text>
</comment>
<evidence type="ECO:0000256" key="1">
    <source>
        <dbReference type="ARBA" id="ARBA00007074"/>
    </source>
</evidence>
<evidence type="ECO:0000256" key="5">
    <source>
        <dbReference type="SAM" id="MobiDB-lite"/>
    </source>
</evidence>
<evidence type="ECO:0000256" key="3">
    <source>
        <dbReference type="ARBA" id="ARBA00022801"/>
    </source>
</evidence>
<dbReference type="RefSeq" id="WP_131903919.1">
    <property type="nucleotide sequence ID" value="NZ_BAAAFU010000008.1"/>
</dbReference>
<dbReference type="PANTHER" id="PTHR47053:SF1">
    <property type="entry name" value="MUREIN DD-ENDOPEPTIDASE MEPH-RELATED"/>
    <property type="match status" value="1"/>
</dbReference>
<comment type="caution">
    <text evidence="8">The sequence shown here is derived from an EMBL/GenBank/DDBJ whole genome shotgun (WGS) entry which is preliminary data.</text>
</comment>
<proteinExistence type="inferred from homology"/>
<dbReference type="PROSITE" id="PS51935">
    <property type="entry name" value="NLPC_P60"/>
    <property type="match status" value="1"/>
</dbReference>
<dbReference type="InterPro" id="IPR000064">
    <property type="entry name" value="NLP_P60_dom"/>
</dbReference>
<keyword evidence="2" id="KW-0645">Protease</keyword>
<dbReference type="SUPFAM" id="SSF54001">
    <property type="entry name" value="Cysteine proteinases"/>
    <property type="match status" value="1"/>
</dbReference>
<keyword evidence="3 8" id="KW-0378">Hydrolase</keyword>
<feature type="compositionally biased region" description="Low complexity" evidence="5">
    <location>
        <begin position="31"/>
        <end position="92"/>
    </location>
</feature>
<dbReference type="InterPro" id="IPR051202">
    <property type="entry name" value="Peptidase_C40"/>
</dbReference>
<feature type="signal peptide" evidence="6">
    <location>
        <begin position="1"/>
        <end position="19"/>
    </location>
</feature>
<dbReference type="InterPro" id="IPR038765">
    <property type="entry name" value="Papain-like_cys_pep_sf"/>
</dbReference>
<dbReference type="AlphaFoldDB" id="A0A4R1F8Q2"/>
<evidence type="ECO:0000313" key="9">
    <source>
        <dbReference type="Proteomes" id="UP000294887"/>
    </source>
</evidence>
<dbReference type="OrthoDB" id="9807055at2"/>
<feature type="region of interest" description="Disordered" evidence="5">
    <location>
        <begin position="31"/>
        <end position="96"/>
    </location>
</feature>
<organism evidence="8 9">
    <name type="scientific">Cocleimonas flava</name>
    <dbReference type="NCBI Taxonomy" id="634765"/>
    <lineage>
        <taxon>Bacteria</taxon>
        <taxon>Pseudomonadati</taxon>
        <taxon>Pseudomonadota</taxon>
        <taxon>Gammaproteobacteria</taxon>
        <taxon>Thiotrichales</taxon>
        <taxon>Thiotrichaceae</taxon>
        <taxon>Cocleimonas</taxon>
    </lineage>
</organism>
<dbReference type="GO" id="GO:0006508">
    <property type="term" value="P:proteolysis"/>
    <property type="evidence" value="ECO:0007669"/>
    <property type="project" value="UniProtKB-KW"/>
</dbReference>
<keyword evidence="9" id="KW-1185">Reference proteome</keyword>
<dbReference type="Pfam" id="PF00877">
    <property type="entry name" value="NLPC_P60"/>
    <property type="match status" value="1"/>
</dbReference>
<keyword evidence="4" id="KW-0788">Thiol protease</keyword>
<keyword evidence="6" id="KW-0732">Signal</keyword>
<dbReference type="Proteomes" id="UP000294887">
    <property type="component" value="Unassembled WGS sequence"/>
</dbReference>
<evidence type="ECO:0000313" key="8">
    <source>
        <dbReference type="EMBL" id="TCJ88218.1"/>
    </source>
</evidence>
<accession>A0A4R1F8Q2</accession>
<reference evidence="8 9" key="1">
    <citation type="submission" date="2019-03" db="EMBL/GenBank/DDBJ databases">
        <title>Genomic Encyclopedia of Type Strains, Phase IV (KMG-IV): sequencing the most valuable type-strain genomes for metagenomic binning, comparative biology and taxonomic classification.</title>
        <authorList>
            <person name="Goeker M."/>
        </authorList>
    </citation>
    <scope>NUCLEOTIDE SEQUENCE [LARGE SCALE GENOMIC DNA]</scope>
    <source>
        <strain evidence="8 9">DSM 24830</strain>
    </source>
</reference>
<dbReference type="EMBL" id="SMFQ01000002">
    <property type="protein sequence ID" value="TCJ88218.1"/>
    <property type="molecule type" value="Genomic_DNA"/>
</dbReference>
<dbReference type="PROSITE" id="PS51257">
    <property type="entry name" value="PROKAR_LIPOPROTEIN"/>
    <property type="match status" value="1"/>
</dbReference>
<feature type="chain" id="PRO_5020253932" evidence="6">
    <location>
        <begin position="20"/>
        <end position="220"/>
    </location>
</feature>
<protein>
    <submittedName>
        <fullName evidence="8">Cell wall-associated NlpC family hydrolase</fullName>
    </submittedName>
</protein>
<gene>
    <name evidence="8" type="ORF">EV695_0058</name>
</gene>
<evidence type="ECO:0000256" key="2">
    <source>
        <dbReference type="ARBA" id="ARBA00022670"/>
    </source>
</evidence>